<name>H0EH20_GLAL7</name>
<sequence length="42" mass="4942">MGHTGMAAEEQRQKIIRGWQSPKERATLYERYDIGACVFKER</sequence>
<accession>H0EH20</accession>
<dbReference type="EMBL" id="AGUE01000032">
    <property type="protein sequence ID" value="EHL02161.1"/>
    <property type="molecule type" value="Genomic_DNA"/>
</dbReference>
<dbReference type="InParanoid" id="H0EH20"/>
<evidence type="ECO:0000313" key="2">
    <source>
        <dbReference type="Proteomes" id="UP000005446"/>
    </source>
</evidence>
<comment type="caution">
    <text evidence="1">The sequence shown here is derived from an EMBL/GenBank/DDBJ whole genome shotgun (WGS) entry which is preliminary data.</text>
</comment>
<dbReference type="HOGENOM" id="CLU_3260660_0_0_1"/>
<gene>
    <name evidence="1" type="ORF">M7I_1755</name>
</gene>
<proteinExistence type="predicted"/>
<dbReference type="OrthoDB" id="10434533at2759"/>
<dbReference type="AlphaFoldDB" id="H0EH20"/>
<keyword evidence="2" id="KW-1185">Reference proteome</keyword>
<reference evidence="1 2" key="1">
    <citation type="journal article" date="2012" name="Eukaryot. Cell">
        <title>Genome sequence of the fungus Glarea lozoyensis: the first genome sequence of a species from the Helotiaceae family.</title>
        <authorList>
            <person name="Youssar L."/>
            <person name="Gruening B.A."/>
            <person name="Erxleben A."/>
            <person name="Guenther S."/>
            <person name="Huettel W."/>
        </authorList>
    </citation>
    <scope>NUCLEOTIDE SEQUENCE [LARGE SCALE GENOMIC DNA]</scope>
    <source>
        <strain evidence="2">ATCC 74030 / MF5533</strain>
    </source>
</reference>
<organism evidence="1 2">
    <name type="scientific">Glarea lozoyensis (strain ATCC 74030 / MF5533)</name>
    <dbReference type="NCBI Taxonomy" id="1104152"/>
    <lineage>
        <taxon>Eukaryota</taxon>
        <taxon>Fungi</taxon>
        <taxon>Dikarya</taxon>
        <taxon>Ascomycota</taxon>
        <taxon>Pezizomycotina</taxon>
        <taxon>Leotiomycetes</taxon>
        <taxon>Helotiales</taxon>
        <taxon>Helotiaceae</taxon>
        <taxon>Glarea</taxon>
    </lineage>
</organism>
<dbReference type="Proteomes" id="UP000005446">
    <property type="component" value="Unassembled WGS sequence"/>
</dbReference>
<protein>
    <submittedName>
        <fullName evidence="1">Uncharacterized protein</fullName>
    </submittedName>
</protein>
<evidence type="ECO:0000313" key="1">
    <source>
        <dbReference type="EMBL" id="EHL02161.1"/>
    </source>
</evidence>